<dbReference type="EMBL" id="JACNYL010000001">
    <property type="protein sequence ID" value="MBD1420562.1"/>
    <property type="molecule type" value="Genomic_DNA"/>
</dbReference>
<accession>A0ABR7XNY7</accession>
<evidence type="ECO:0000256" key="1">
    <source>
        <dbReference type="SAM" id="SignalP"/>
    </source>
</evidence>
<evidence type="ECO:0000313" key="3">
    <source>
        <dbReference type="Proteomes" id="UP000651112"/>
    </source>
</evidence>
<proteinExistence type="predicted"/>
<protein>
    <submittedName>
        <fullName evidence="2">Uncharacterized protein</fullName>
    </submittedName>
</protein>
<sequence>MKILKYLSFLLVMLAFNSCKKEAESIFTMFKDIEVTFHNKSEYSITEDAVLNDGDSVHIHYTITSANEDMYRVVVDTTIGTGNYGERIINLKENERRSYSGVIKHKMMRDGKVTFRVYAMNIFNEYMGDGYTNITVDGRPSYTHLPNRKVYASRVNFAGGVAMDDNIDRRSFFSLRRAEAFDYQSGKTNSKDIDFGIHLLRDTRPAHLNRASFNLYSINTPTNPLPVYDISDWEKRNTMFSAPIKSAGTIFSQQLVSSSAIEARAKAVNINLLQTNITEWDAALGPGNLVYFLTPEGKYGAMLVNQTTSDNEGPYISVSVKYQN</sequence>
<comment type="caution">
    <text evidence="2">The sequence shown here is derived from an EMBL/GenBank/DDBJ whole genome shotgun (WGS) entry which is preliminary data.</text>
</comment>
<dbReference type="RefSeq" id="WP_190312318.1">
    <property type="nucleotide sequence ID" value="NZ_JACNYL010000001.1"/>
</dbReference>
<feature type="chain" id="PRO_5046068929" evidence="1">
    <location>
        <begin position="24"/>
        <end position="324"/>
    </location>
</feature>
<keyword evidence="3" id="KW-1185">Reference proteome</keyword>
<organism evidence="2 3">
    <name type="scientific">Sphingobacterium chuzhouense</name>
    <dbReference type="NCBI Taxonomy" id="1742264"/>
    <lineage>
        <taxon>Bacteria</taxon>
        <taxon>Pseudomonadati</taxon>
        <taxon>Bacteroidota</taxon>
        <taxon>Sphingobacteriia</taxon>
        <taxon>Sphingobacteriales</taxon>
        <taxon>Sphingobacteriaceae</taxon>
        <taxon>Sphingobacterium</taxon>
    </lineage>
</organism>
<reference evidence="2 3" key="1">
    <citation type="submission" date="2020-08" db="EMBL/GenBank/DDBJ databases">
        <title>Sphingobacterium sp. DN00404 isolated from aquaculture water.</title>
        <authorList>
            <person name="Zhang M."/>
        </authorList>
    </citation>
    <scope>NUCLEOTIDE SEQUENCE [LARGE SCALE GENOMIC DNA]</scope>
    <source>
        <strain evidence="2 3">KCTC 42746</strain>
    </source>
</reference>
<name>A0ABR7XNY7_9SPHI</name>
<evidence type="ECO:0000313" key="2">
    <source>
        <dbReference type="EMBL" id="MBD1420562.1"/>
    </source>
</evidence>
<gene>
    <name evidence="2" type="ORF">H8B21_03165</name>
</gene>
<dbReference type="Proteomes" id="UP000651112">
    <property type="component" value="Unassembled WGS sequence"/>
</dbReference>
<keyword evidence="1" id="KW-0732">Signal</keyword>
<feature type="signal peptide" evidence="1">
    <location>
        <begin position="1"/>
        <end position="23"/>
    </location>
</feature>